<evidence type="ECO:0000313" key="2">
    <source>
        <dbReference type="EMBL" id="MFD0920985.1"/>
    </source>
</evidence>
<proteinExistence type="predicted"/>
<name>A0ABW3FUW3_9PSEU</name>
<sequence>MTFVVFSGVAWRKSSRSSANSNCVEVARQGAAVGVRDSKAPEGGVLVFSTARWRDFVARL</sequence>
<dbReference type="Pfam" id="PF04149">
    <property type="entry name" value="DUF397"/>
    <property type="match status" value="1"/>
</dbReference>
<keyword evidence="3" id="KW-1185">Reference proteome</keyword>
<dbReference type="Proteomes" id="UP001597018">
    <property type="component" value="Unassembled WGS sequence"/>
</dbReference>
<dbReference type="EMBL" id="JBHTIW010000010">
    <property type="protein sequence ID" value="MFD0920985.1"/>
    <property type="molecule type" value="Genomic_DNA"/>
</dbReference>
<comment type="caution">
    <text evidence="2">The sequence shown here is derived from an EMBL/GenBank/DDBJ whole genome shotgun (WGS) entry which is preliminary data.</text>
</comment>
<protein>
    <submittedName>
        <fullName evidence="2">DUF397 domain-containing protein</fullName>
    </submittedName>
</protein>
<evidence type="ECO:0000313" key="3">
    <source>
        <dbReference type="Proteomes" id="UP001597018"/>
    </source>
</evidence>
<gene>
    <name evidence="2" type="ORF">ACFQ16_14655</name>
</gene>
<organism evidence="2 3">
    <name type="scientific">Saccharopolyspora rosea</name>
    <dbReference type="NCBI Taxonomy" id="524884"/>
    <lineage>
        <taxon>Bacteria</taxon>
        <taxon>Bacillati</taxon>
        <taxon>Actinomycetota</taxon>
        <taxon>Actinomycetes</taxon>
        <taxon>Pseudonocardiales</taxon>
        <taxon>Pseudonocardiaceae</taxon>
        <taxon>Saccharopolyspora</taxon>
    </lineage>
</organism>
<accession>A0ABW3FUW3</accession>
<reference evidence="3" key="1">
    <citation type="journal article" date="2019" name="Int. J. Syst. Evol. Microbiol.">
        <title>The Global Catalogue of Microorganisms (GCM) 10K type strain sequencing project: providing services to taxonomists for standard genome sequencing and annotation.</title>
        <authorList>
            <consortium name="The Broad Institute Genomics Platform"/>
            <consortium name="The Broad Institute Genome Sequencing Center for Infectious Disease"/>
            <person name="Wu L."/>
            <person name="Ma J."/>
        </authorList>
    </citation>
    <scope>NUCLEOTIDE SEQUENCE [LARGE SCALE GENOMIC DNA]</scope>
    <source>
        <strain evidence="3">CCUG 56401</strain>
    </source>
</reference>
<feature type="domain" description="DUF397" evidence="1">
    <location>
        <begin position="10"/>
        <end position="59"/>
    </location>
</feature>
<evidence type="ECO:0000259" key="1">
    <source>
        <dbReference type="Pfam" id="PF04149"/>
    </source>
</evidence>
<dbReference type="RefSeq" id="WP_345601722.1">
    <property type="nucleotide sequence ID" value="NZ_BAABLT010000048.1"/>
</dbReference>
<dbReference type="InterPro" id="IPR007278">
    <property type="entry name" value="DUF397"/>
</dbReference>